<gene>
    <name evidence="1" type="ORF">VFPPC_16675</name>
</gene>
<evidence type="ECO:0000313" key="1">
    <source>
        <dbReference type="EMBL" id="OAQ60910.1"/>
    </source>
</evidence>
<reference evidence="1 2" key="1">
    <citation type="journal article" date="2016" name="PLoS Pathog.">
        <title>Biosynthesis of antibiotic leucinostatins in bio-control fungus Purpureocillium lilacinum and their inhibition on phytophthora revealed by genome mining.</title>
        <authorList>
            <person name="Wang G."/>
            <person name="Liu Z."/>
            <person name="Lin R."/>
            <person name="Li E."/>
            <person name="Mao Z."/>
            <person name="Ling J."/>
            <person name="Yang Y."/>
            <person name="Yin W.B."/>
            <person name="Xie B."/>
        </authorList>
    </citation>
    <scope>NUCLEOTIDE SEQUENCE [LARGE SCALE GENOMIC DNA]</scope>
    <source>
        <strain evidence="1">170</strain>
    </source>
</reference>
<name>A0A179F6D3_METCM</name>
<comment type="caution">
    <text evidence="1">The sequence shown here is derived from an EMBL/GenBank/DDBJ whole genome shotgun (WGS) entry which is preliminary data.</text>
</comment>
<sequence length="73" mass="8381">MANQCRKRVNVEQKERQGTAIVLGKGCTEKPKTLVVCEHQRVTFWRHKAPDEYRGLLVAWHLGYAFPGSKSKL</sequence>
<proteinExistence type="predicted"/>
<evidence type="ECO:0000313" key="2">
    <source>
        <dbReference type="Proteomes" id="UP000078397"/>
    </source>
</evidence>
<accession>A0A179F6D3</accession>
<dbReference type="KEGG" id="pchm:VFPPC_16675"/>
<dbReference type="AlphaFoldDB" id="A0A179F6D3"/>
<dbReference type="RefSeq" id="XP_018138719.1">
    <property type="nucleotide sequence ID" value="XM_018294428.1"/>
</dbReference>
<dbReference type="GeneID" id="28858422"/>
<keyword evidence="2" id="KW-1185">Reference proteome</keyword>
<dbReference type="EMBL" id="LSBJ02000001">
    <property type="protein sequence ID" value="OAQ60910.1"/>
    <property type="molecule type" value="Genomic_DNA"/>
</dbReference>
<dbReference type="Proteomes" id="UP000078397">
    <property type="component" value="Unassembled WGS sequence"/>
</dbReference>
<organism evidence="1 2">
    <name type="scientific">Pochonia chlamydosporia 170</name>
    <dbReference type="NCBI Taxonomy" id="1380566"/>
    <lineage>
        <taxon>Eukaryota</taxon>
        <taxon>Fungi</taxon>
        <taxon>Dikarya</taxon>
        <taxon>Ascomycota</taxon>
        <taxon>Pezizomycotina</taxon>
        <taxon>Sordariomycetes</taxon>
        <taxon>Hypocreomycetidae</taxon>
        <taxon>Hypocreales</taxon>
        <taxon>Clavicipitaceae</taxon>
        <taxon>Pochonia</taxon>
    </lineage>
</organism>
<protein>
    <submittedName>
        <fullName evidence="1">Uncharacterized protein</fullName>
    </submittedName>
</protein>